<dbReference type="AlphaFoldDB" id="A0A2U9BKH4"/>
<reference evidence="5 6" key="1">
    <citation type="submission" date="2017-12" db="EMBL/GenBank/DDBJ databases">
        <title>Integrating genomic resources of turbot (Scophthalmus maximus) in depth evaluation of genetic and physical mapping variation across individuals.</title>
        <authorList>
            <person name="Martinez P."/>
        </authorList>
    </citation>
    <scope>NUCLEOTIDE SEQUENCE [LARGE SCALE GENOMIC DNA]</scope>
</reference>
<dbReference type="PROSITE" id="PS51034">
    <property type="entry name" value="ZP_2"/>
    <property type="match status" value="1"/>
</dbReference>
<feature type="chain" id="PRO_5016119464" evidence="3">
    <location>
        <begin position="24"/>
        <end position="317"/>
    </location>
</feature>
<dbReference type="GO" id="GO:0007339">
    <property type="term" value="P:binding of sperm to zona pellucida"/>
    <property type="evidence" value="ECO:0007669"/>
    <property type="project" value="TreeGrafter"/>
</dbReference>
<organism evidence="5 6">
    <name type="scientific">Scophthalmus maximus</name>
    <name type="common">Turbot</name>
    <name type="synonym">Psetta maxima</name>
    <dbReference type="NCBI Taxonomy" id="52904"/>
    <lineage>
        <taxon>Eukaryota</taxon>
        <taxon>Metazoa</taxon>
        <taxon>Chordata</taxon>
        <taxon>Craniata</taxon>
        <taxon>Vertebrata</taxon>
        <taxon>Euteleostomi</taxon>
        <taxon>Actinopterygii</taxon>
        <taxon>Neopterygii</taxon>
        <taxon>Teleostei</taxon>
        <taxon>Neoteleostei</taxon>
        <taxon>Acanthomorphata</taxon>
        <taxon>Carangaria</taxon>
        <taxon>Pleuronectiformes</taxon>
        <taxon>Pleuronectoidei</taxon>
        <taxon>Scophthalmidae</taxon>
        <taxon>Scophthalmus</taxon>
    </lineage>
</organism>
<dbReference type="Pfam" id="PF23344">
    <property type="entry name" value="ZP-N"/>
    <property type="match status" value="1"/>
</dbReference>
<dbReference type="GO" id="GO:0031012">
    <property type="term" value="C:extracellular matrix"/>
    <property type="evidence" value="ECO:0007669"/>
    <property type="project" value="TreeGrafter"/>
</dbReference>
<keyword evidence="2" id="KW-0325">Glycoprotein</keyword>
<dbReference type="GO" id="GO:0032190">
    <property type="term" value="F:acrosin binding"/>
    <property type="evidence" value="ECO:0007669"/>
    <property type="project" value="TreeGrafter"/>
</dbReference>
<evidence type="ECO:0000256" key="2">
    <source>
        <dbReference type="ARBA" id="ARBA00023180"/>
    </source>
</evidence>
<sequence length="317" mass="35584">MMAFFRQRVLLLAILVAAVWVDADMKLDCRPDHMTLVWTESRTQVDPSLFRLGNCFPTSVAAREAAFSVALNDCNFKRMVTGDHLLYTNDLTFISSPDSHLLPFSHPVVCAYERPKDWYPLVYDPVFNTYGQGDLVFHIGLMNVDFSGPAASTTFPLGSFIPIMASVEQNRHQPLLLLLEECVAAPTPEMQPGSPFYPIITNKGCLMDSKISGSKFEPRQKSSEIRLSLQTFKFSVDVEVYIHCELVAWDPFGLDNTKKACHYIKDHGWELLDDPEYSNLCDCCDSSCKSRRMRSIASGKHGVVQKAVLGPLTITET</sequence>
<feature type="domain" description="ZP" evidence="4">
    <location>
        <begin position="28"/>
        <end position="268"/>
    </location>
</feature>
<name>A0A2U9BKH4_SCOMX</name>
<keyword evidence="1" id="KW-1015">Disulfide bond</keyword>
<dbReference type="GO" id="GO:2000344">
    <property type="term" value="P:positive regulation of acrosome reaction"/>
    <property type="evidence" value="ECO:0007669"/>
    <property type="project" value="TreeGrafter"/>
</dbReference>
<dbReference type="FunFam" id="2.60.40.4100:FF:000002">
    <property type="entry name" value="Zona pellucida sperm-binding protein 3"/>
    <property type="match status" value="1"/>
</dbReference>
<keyword evidence="3" id="KW-0732">Signal</keyword>
<evidence type="ECO:0000313" key="5">
    <source>
        <dbReference type="EMBL" id="AWP04574.1"/>
    </source>
</evidence>
<proteinExistence type="predicted"/>
<dbReference type="Gene3D" id="2.60.40.4100">
    <property type="entry name" value="Zona pellucida, ZP-C domain"/>
    <property type="match status" value="1"/>
</dbReference>
<dbReference type="InterPro" id="IPR042235">
    <property type="entry name" value="ZP-C_dom"/>
</dbReference>
<dbReference type="OrthoDB" id="9928644at2759"/>
<dbReference type="InterPro" id="IPR048290">
    <property type="entry name" value="ZP_chr"/>
</dbReference>
<evidence type="ECO:0000256" key="3">
    <source>
        <dbReference type="SAM" id="SignalP"/>
    </source>
</evidence>
<dbReference type="STRING" id="52904.ENSSMAP00000023641"/>
<dbReference type="InterPro" id="IPR001507">
    <property type="entry name" value="ZP_dom"/>
</dbReference>
<dbReference type="Proteomes" id="UP000246464">
    <property type="component" value="Chromosome 7"/>
</dbReference>
<dbReference type="Gene3D" id="2.60.40.3210">
    <property type="entry name" value="Zona pellucida, ZP-N domain"/>
    <property type="match status" value="1"/>
</dbReference>
<feature type="signal peptide" evidence="3">
    <location>
        <begin position="1"/>
        <end position="23"/>
    </location>
</feature>
<protein>
    <submittedName>
        <fullName evidence="5">Zona pellucida sperm-binding protein 3-like</fullName>
    </submittedName>
</protein>
<dbReference type="PANTHER" id="PTHR11576">
    <property type="entry name" value="ZONA PELLUCIDA SPERM-BINDING PROTEIN 3"/>
    <property type="match status" value="1"/>
</dbReference>
<dbReference type="Pfam" id="PF00100">
    <property type="entry name" value="Zona_pellucida"/>
    <property type="match status" value="1"/>
</dbReference>
<accession>A0A2U9BKH4</accession>
<keyword evidence="6" id="KW-1185">Reference proteome</keyword>
<dbReference type="InterPro" id="IPR055355">
    <property type="entry name" value="ZP-C"/>
</dbReference>
<dbReference type="SMART" id="SM00241">
    <property type="entry name" value="ZP"/>
    <property type="match status" value="1"/>
</dbReference>
<dbReference type="PANTHER" id="PTHR11576:SF3">
    <property type="entry name" value="SI:CH211-14A17.6-RELATED"/>
    <property type="match status" value="1"/>
</dbReference>
<gene>
    <name evidence="5" type="ORF">SMAX5B_005890</name>
</gene>
<dbReference type="EMBL" id="CP026249">
    <property type="protein sequence ID" value="AWP04574.1"/>
    <property type="molecule type" value="Genomic_DNA"/>
</dbReference>
<dbReference type="PRINTS" id="PR00023">
    <property type="entry name" value="ZPELLUCIDA"/>
</dbReference>
<evidence type="ECO:0000259" key="4">
    <source>
        <dbReference type="PROSITE" id="PS51034"/>
    </source>
</evidence>
<evidence type="ECO:0000313" key="6">
    <source>
        <dbReference type="Proteomes" id="UP000246464"/>
    </source>
</evidence>
<dbReference type="InterPro" id="IPR055356">
    <property type="entry name" value="ZP-N"/>
</dbReference>
<evidence type="ECO:0000256" key="1">
    <source>
        <dbReference type="ARBA" id="ARBA00023157"/>
    </source>
</evidence>
<dbReference type="GO" id="GO:0035803">
    <property type="term" value="P:egg coat formation"/>
    <property type="evidence" value="ECO:0007669"/>
    <property type="project" value="TreeGrafter"/>
</dbReference>